<dbReference type="Proteomes" id="UP000256977">
    <property type="component" value="Unassembled WGS sequence"/>
</dbReference>
<accession>A0A3D9KK19</accession>
<evidence type="ECO:0008006" key="3">
    <source>
        <dbReference type="Google" id="ProtNLM"/>
    </source>
</evidence>
<gene>
    <name evidence="1" type="ORF">DFP98_103352</name>
</gene>
<evidence type="ECO:0000313" key="2">
    <source>
        <dbReference type="Proteomes" id="UP000256977"/>
    </source>
</evidence>
<dbReference type="AlphaFoldDB" id="A0A3D9KK19"/>
<reference evidence="1 2" key="1">
    <citation type="submission" date="2018-07" db="EMBL/GenBank/DDBJ databases">
        <title>Genomic Encyclopedia of Type Strains, Phase III (KMG-III): the genomes of soil and plant-associated and newly described type strains.</title>
        <authorList>
            <person name="Whitman W."/>
        </authorList>
    </citation>
    <scope>NUCLEOTIDE SEQUENCE [LARGE SCALE GENOMIC DNA]</scope>
    <source>
        <strain evidence="1 2">CECT 7287</strain>
    </source>
</reference>
<dbReference type="EMBL" id="QRDZ01000003">
    <property type="protein sequence ID" value="RED86497.1"/>
    <property type="molecule type" value="Genomic_DNA"/>
</dbReference>
<dbReference type="OrthoDB" id="9810012at2"/>
<comment type="caution">
    <text evidence="1">The sequence shown here is derived from an EMBL/GenBank/DDBJ whole genome shotgun (WGS) entry which is preliminary data.</text>
</comment>
<evidence type="ECO:0000313" key="1">
    <source>
        <dbReference type="EMBL" id="RED86497.1"/>
    </source>
</evidence>
<keyword evidence="2" id="KW-1185">Reference proteome</keyword>
<organism evidence="1 2">
    <name type="scientific">Cohnella phaseoli</name>
    <dbReference type="NCBI Taxonomy" id="456490"/>
    <lineage>
        <taxon>Bacteria</taxon>
        <taxon>Bacillati</taxon>
        <taxon>Bacillota</taxon>
        <taxon>Bacilli</taxon>
        <taxon>Bacillales</taxon>
        <taxon>Paenibacillaceae</taxon>
        <taxon>Cohnella</taxon>
    </lineage>
</organism>
<sequence>MGSRVMHYCITSLLAKELQIEDDQFLLGGIAPDVHKNMNAPKSISHFIRADRDGKFFADYIGFSEKYLNHMKDPFYLGYFYHLISDVVWVEEIYNKKIKWLPQPDKKEAQLMYYRDFWRLNGKLIDYYSLEIKPLAVKLVEIEEIDYRYLPELMKNLEVDFAMKDEAKEQELEILNFSEVIAVLEKTVRECVATSEVMGR</sequence>
<proteinExistence type="predicted"/>
<dbReference type="RefSeq" id="WP_116059611.1">
    <property type="nucleotide sequence ID" value="NZ_QRDZ01000003.1"/>
</dbReference>
<name>A0A3D9KK19_9BACL</name>
<protein>
    <recommendedName>
        <fullName evidence="3">Zinc dependent phospholipase C</fullName>
    </recommendedName>
</protein>